<dbReference type="OrthoDB" id="9789078at2"/>
<comment type="function">
    <text evidence="16">Catalyzes cross-linking of the peptidoglycan cell wall at the division septum.</text>
</comment>
<evidence type="ECO:0000256" key="14">
    <source>
        <dbReference type="ARBA" id="ARBA00023306"/>
    </source>
</evidence>
<dbReference type="InterPro" id="IPR036138">
    <property type="entry name" value="PBP_dimer_sf"/>
</dbReference>
<dbReference type="Proteomes" id="UP000005953">
    <property type="component" value="Unassembled WGS sequence"/>
</dbReference>
<organism evidence="19 20">
    <name type="scientific">Reinekea blandensis MED297</name>
    <dbReference type="NCBI Taxonomy" id="314283"/>
    <lineage>
        <taxon>Bacteria</taxon>
        <taxon>Pseudomonadati</taxon>
        <taxon>Pseudomonadota</taxon>
        <taxon>Gammaproteobacteria</taxon>
        <taxon>Oceanospirillales</taxon>
        <taxon>Saccharospirillaceae</taxon>
        <taxon>Reinekea</taxon>
    </lineage>
</organism>
<comment type="similarity">
    <text evidence="16">Belongs to the transpeptidase family. FtsI subfamily.</text>
</comment>
<evidence type="ECO:0000256" key="13">
    <source>
        <dbReference type="ARBA" id="ARBA00023210"/>
    </source>
</evidence>
<keyword evidence="2 16" id="KW-1003">Cell membrane</keyword>
<dbReference type="GO" id="GO:0009002">
    <property type="term" value="F:serine-type D-Ala-D-Ala carboxypeptidase activity"/>
    <property type="evidence" value="ECO:0007669"/>
    <property type="project" value="UniProtKB-UniRule"/>
</dbReference>
<dbReference type="Gene3D" id="3.90.1310.10">
    <property type="entry name" value="Penicillin-binding protein 2a (Domain 2)"/>
    <property type="match status" value="1"/>
</dbReference>
<dbReference type="AlphaFoldDB" id="A4BFR9"/>
<gene>
    <name evidence="16" type="primary">ftsI</name>
    <name evidence="19" type="ORF">MED297_03572</name>
</gene>
<keyword evidence="13 16" id="KW-0717">Septation</keyword>
<dbReference type="HOGENOM" id="CLU_009289_6_2_6"/>
<proteinExistence type="inferred from homology"/>
<dbReference type="GO" id="GO:0008360">
    <property type="term" value="P:regulation of cell shape"/>
    <property type="evidence" value="ECO:0007669"/>
    <property type="project" value="UniProtKB-KW"/>
</dbReference>
<evidence type="ECO:0000256" key="10">
    <source>
        <dbReference type="ARBA" id="ARBA00022984"/>
    </source>
</evidence>
<evidence type="ECO:0000259" key="17">
    <source>
        <dbReference type="Pfam" id="PF00905"/>
    </source>
</evidence>
<dbReference type="GO" id="GO:0005886">
    <property type="term" value="C:plasma membrane"/>
    <property type="evidence" value="ECO:0007669"/>
    <property type="project" value="UniProtKB-UniRule"/>
</dbReference>
<dbReference type="SUPFAM" id="SSF56601">
    <property type="entry name" value="beta-lactamase/transpeptidase-like"/>
    <property type="match status" value="1"/>
</dbReference>
<dbReference type="GO" id="GO:0006508">
    <property type="term" value="P:proteolysis"/>
    <property type="evidence" value="ECO:0007669"/>
    <property type="project" value="UniProtKB-KW"/>
</dbReference>
<evidence type="ECO:0000256" key="9">
    <source>
        <dbReference type="ARBA" id="ARBA00022960"/>
    </source>
</evidence>
<dbReference type="GO" id="GO:0008955">
    <property type="term" value="F:peptidoglycan glycosyltransferase activity"/>
    <property type="evidence" value="ECO:0007669"/>
    <property type="project" value="InterPro"/>
</dbReference>
<dbReference type="InterPro" id="IPR012338">
    <property type="entry name" value="Beta-lactam/transpept-like"/>
</dbReference>
<comment type="subcellular location">
    <subcellularLocation>
        <location evidence="1">Membrane</location>
    </subcellularLocation>
</comment>
<keyword evidence="15 16" id="KW-0961">Cell wall biogenesis/degradation</keyword>
<dbReference type="Gene3D" id="3.40.710.10">
    <property type="entry name" value="DD-peptidase/beta-lactamase superfamily"/>
    <property type="match status" value="1"/>
</dbReference>
<keyword evidence="20" id="KW-1185">Reference proteome</keyword>
<dbReference type="Gene3D" id="3.30.450.330">
    <property type="match status" value="1"/>
</dbReference>
<dbReference type="GO" id="GO:0009252">
    <property type="term" value="P:peptidoglycan biosynthetic process"/>
    <property type="evidence" value="ECO:0007669"/>
    <property type="project" value="UniProtKB-UniRule"/>
</dbReference>
<dbReference type="InterPro" id="IPR001460">
    <property type="entry name" value="PCN-bd_Tpept"/>
</dbReference>
<dbReference type="Pfam" id="PF00905">
    <property type="entry name" value="Transpeptidase"/>
    <property type="match status" value="1"/>
</dbReference>
<dbReference type="RefSeq" id="WP_008047486.1">
    <property type="nucleotide sequence ID" value="NZ_CH724154.1"/>
</dbReference>
<dbReference type="GO" id="GO:0043093">
    <property type="term" value="P:FtsZ-dependent cytokinesis"/>
    <property type="evidence" value="ECO:0007669"/>
    <property type="project" value="UniProtKB-UniRule"/>
</dbReference>
<keyword evidence="7 16" id="KW-0812">Transmembrane</keyword>
<dbReference type="PANTHER" id="PTHR30627:SF1">
    <property type="entry name" value="PEPTIDOGLYCAN D,D-TRANSPEPTIDASE FTSI"/>
    <property type="match status" value="1"/>
</dbReference>
<evidence type="ECO:0000256" key="7">
    <source>
        <dbReference type="ARBA" id="ARBA00022692"/>
    </source>
</evidence>
<keyword evidence="14 16" id="KW-0131">Cell cycle</keyword>
<dbReference type="Pfam" id="PF03717">
    <property type="entry name" value="PBP_dimer"/>
    <property type="match status" value="1"/>
</dbReference>
<dbReference type="InterPro" id="IPR005311">
    <property type="entry name" value="PBP_dimer"/>
</dbReference>
<name>A4BFR9_9GAMM</name>
<keyword evidence="3 16" id="KW-0997">Cell inner membrane</keyword>
<dbReference type="InterPro" id="IPR037532">
    <property type="entry name" value="FtsI_transpept"/>
</dbReference>
<evidence type="ECO:0000256" key="5">
    <source>
        <dbReference type="ARBA" id="ARBA00022645"/>
    </source>
</evidence>
<keyword evidence="4 16" id="KW-0132">Cell division</keyword>
<keyword evidence="11 16" id="KW-1133">Transmembrane helix</keyword>
<dbReference type="GO" id="GO:0008658">
    <property type="term" value="F:penicillin binding"/>
    <property type="evidence" value="ECO:0007669"/>
    <property type="project" value="InterPro"/>
</dbReference>
<sequence>MQLTRWRFITVQIGLLVLLAVLVWRVVYLQVLQKDFLINEGTSRWQRVEVVNAPRGMLEDRYGEPVAVSTPVVSIWADPRELNIEDIPVLAKAVGVSRQTLAVRAEQHKAFMYVKRHMTPDEAQEILDQGLPGVYGQREYKRYYPAGEVSAHVVGFTDIDDRGQEGIELAFDAQLTSHAGKKEIIRDLLGRSVRDVGELLPAESGETLTLTLDLRLQYLAYRELKRAIAANGGTSGSVVMMDVHTGEVLALVNQPGYNPNDRSSLEPEAMRNRAITDLFEPGSVMKPLTMALALEAGIVTPQSTVDTNPGRLKLGRFTIRDFRNYGALTATEVIKKSSNVGIVKIAQELEAENFWQGFYDFGLGENVGLGFPGEATGSLPNPMRWDQVTQGALAYGYGMSTTPLHLAQAYATLANGGQRVNARLIDGVTVFDDGRQVVSARTADAVLEMMKTVVEPGGTATRAALDWYSVAGKTGTTHKVGSAGYEDSKYVSSFVGIVPADDPQVVTVVVINEPPEDAYFGGEVPATVFRGIMQQAMPLLDVKPDKAPMIAKGAGS</sequence>
<evidence type="ECO:0000313" key="20">
    <source>
        <dbReference type="Proteomes" id="UP000005953"/>
    </source>
</evidence>
<protein>
    <recommendedName>
        <fullName evidence="16">Peptidoglycan D,D-transpeptidase FtsI</fullName>
        <ecNumber evidence="16">3.4.16.4</ecNumber>
    </recommendedName>
    <alternativeName>
        <fullName evidence="16">Penicillin-binding protein 3</fullName>
        <shortName evidence="16">PBP-3</shortName>
    </alternativeName>
</protein>
<dbReference type="SUPFAM" id="SSF56519">
    <property type="entry name" value="Penicillin binding protein dimerisation domain"/>
    <property type="match status" value="1"/>
</dbReference>
<dbReference type="GO" id="GO:0000917">
    <property type="term" value="P:division septum assembly"/>
    <property type="evidence" value="ECO:0007669"/>
    <property type="project" value="UniProtKB-KW"/>
</dbReference>
<keyword evidence="8 16" id="KW-0378">Hydrolase</keyword>
<feature type="domain" description="Penicillin-binding protein dimerisation" evidence="18">
    <location>
        <begin position="51"/>
        <end position="194"/>
    </location>
</feature>
<dbReference type="HAMAP" id="MF_02080">
    <property type="entry name" value="FtsI_transpept"/>
    <property type="match status" value="1"/>
</dbReference>
<feature type="active site" description="Acyl-ester intermediate" evidence="16">
    <location>
        <position position="283"/>
    </location>
</feature>
<comment type="pathway">
    <text evidence="16">Cell wall biogenesis; peptidoglycan biosynthesis.</text>
</comment>
<evidence type="ECO:0000256" key="2">
    <source>
        <dbReference type="ARBA" id="ARBA00022475"/>
    </source>
</evidence>
<feature type="domain" description="Penicillin-binding protein transpeptidase" evidence="17">
    <location>
        <begin position="236"/>
        <end position="534"/>
    </location>
</feature>
<dbReference type="InterPro" id="IPR050515">
    <property type="entry name" value="Beta-lactam/transpept"/>
</dbReference>
<evidence type="ECO:0000313" key="19">
    <source>
        <dbReference type="EMBL" id="EAR08937.1"/>
    </source>
</evidence>
<dbReference type="EC" id="3.4.16.4" evidence="16"/>
<evidence type="ECO:0000256" key="8">
    <source>
        <dbReference type="ARBA" id="ARBA00022801"/>
    </source>
</evidence>
<keyword evidence="10 16" id="KW-0573">Peptidoglycan synthesis</keyword>
<evidence type="ECO:0000256" key="11">
    <source>
        <dbReference type="ARBA" id="ARBA00022989"/>
    </source>
</evidence>
<evidence type="ECO:0000256" key="15">
    <source>
        <dbReference type="ARBA" id="ARBA00023316"/>
    </source>
</evidence>
<evidence type="ECO:0000256" key="6">
    <source>
        <dbReference type="ARBA" id="ARBA00022670"/>
    </source>
</evidence>
<evidence type="ECO:0000256" key="16">
    <source>
        <dbReference type="HAMAP-Rule" id="MF_02080"/>
    </source>
</evidence>
<keyword evidence="9 16" id="KW-0133">Cell shape</keyword>
<evidence type="ECO:0000256" key="12">
    <source>
        <dbReference type="ARBA" id="ARBA00023136"/>
    </source>
</evidence>
<dbReference type="PANTHER" id="PTHR30627">
    <property type="entry name" value="PEPTIDOGLYCAN D,D-TRANSPEPTIDASE"/>
    <property type="match status" value="1"/>
</dbReference>
<keyword evidence="6 16" id="KW-0645">Protease</keyword>
<evidence type="ECO:0000256" key="3">
    <source>
        <dbReference type="ARBA" id="ARBA00022519"/>
    </source>
</evidence>
<evidence type="ECO:0000256" key="4">
    <source>
        <dbReference type="ARBA" id="ARBA00022618"/>
    </source>
</evidence>
<dbReference type="UniPathway" id="UPA00219"/>
<dbReference type="GO" id="GO:0071555">
    <property type="term" value="P:cell wall organization"/>
    <property type="evidence" value="ECO:0007669"/>
    <property type="project" value="UniProtKB-KW"/>
</dbReference>
<dbReference type="STRING" id="314283.MED297_03572"/>
<evidence type="ECO:0000256" key="1">
    <source>
        <dbReference type="ARBA" id="ARBA00004370"/>
    </source>
</evidence>
<comment type="caution">
    <text evidence="19">The sequence shown here is derived from an EMBL/GenBank/DDBJ whole genome shotgun (WGS) entry which is preliminary data.</text>
</comment>
<evidence type="ECO:0000259" key="18">
    <source>
        <dbReference type="Pfam" id="PF03717"/>
    </source>
</evidence>
<accession>A4BFR9</accession>
<dbReference type="EMBL" id="AAOE01000014">
    <property type="protein sequence ID" value="EAR08937.1"/>
    <property type="molecule type" value="Genomic_DNA"/>
</dbReference>
<keyword evidence="12 16" id="KW-0472">Membrane</keyword>
<keyword evidence="5 16" id="KW-0121">Carboxypeptidase</keyword>
<reference evidence="19 20" key="1">
    <citation type="submission" date="2006-02" db="EMBL/GenBank/DDBJ databases">
        <authorList>
            <person name="Pinhassi J."/>
            <person name="Pedros-Alio C."/>
            <person name="Ferriera S."/>
            <person name="Johnson J."/>
            <person name="Kravitz S."/>
            <person name="Halpern A."/>
            <person name="Remington K."/>
            <person name="Beeson K."/>
            <person name="Tran B."/>
            <person name="Rogers Y.-H."/>
            <person name="Friedman R."/>
            <person name="Venter J.C."/>
        </authorList>
    </citation>
    <scope>NUCLEOTIDE SEQUENCE [LARGE SCALE GENOMIC DNA]</scope>
    <source>
        <strain evidence="19 20">MED297</strain>
    </source>
</reference>
<comment type="catalytic activity">
    <reaction evidence="16">
        <text>Preferential cleavage: (Ac)2-L-Lys-D-Ala-|-D-Ala. Also transpeptidation of peptidyl-alanyl moieties that are N-acyl substituents of D-alanine.</text>
        <dbReference type="EC" id="3.4.16.4"/>
    </reaction>
</comment>